<evidence type="ECO:0000256" key="2">
    <source>
        <dbReference type="SAM" id="Phobius"/>
    </source>
</evidence>
<dbReference type="Proteomes" id="UP000055024">
    <property type="component" value="Unassembled WGS sequence"/>
</dbReference>
<protein>
    <submittedName>
        <fullName evidence="3">Uncharacterized protein</fullName>
    </submittedName>
</protein>
<keyword evidence="2" id="KW-0812">Transmembrane</keyword>
<dbReference type="EMBL" id="JYDP01000006">
    <property type="protein sequence ID" value="KRZ17533.1"/>
    <property type="molecule type" value="Genomic_DNA"/>
</dbReference>
<name>A0A0V1I3V6_9BILA</name>
<reference evidence="3 4" key="1">
    <citation type="submission" date="2015-01" db="EMBL/GenBank/DDBJ databases">
        <title>Evolution of Trichinella species and genotypes.</title>
        <authorList>
            <person name="Korhonen P.K."/>
            <person name="Edoardo P."/>
            <person name="Giuseppe L.R."/>
            <person name="Gasser R.B."/>
        </authorList>
    </citation>
    <scope>NUCLEOTIDE SEQUENCE [LARGE SCALE GENOMIC DNA]</scope>
    <source>
        <strain evidence="3">ISS1029</strain>
    </source>
</reference>
<evidence type="ECO:0000313" key="4">
    <source>
        <dbReference type="Proteomes" id="UP000055024"/>
    </source>
</evidence>
<dbReference type="OrthoDB" id="5920067at2759"/>
<organism evidence="3 4">
    <name type="scientific">Trichinella zimbabwensis</name>
    <dbReference type="NCBI Taxonomy" id="268475"/>
    <lineage>
        <taxon>Eukaryota</taxon>
        <taxon>Metazoa</taxon>
        <taxon>Ecdysozoa</taxon>
        <taxon>Nematoda</taxon>
        <taxon>Enoplea</taxon>
        <taxon>Dorylaimia</taxon>
        <taxon>Trichinellida</taxon>
        <taxon>Trichinellidae</taxon>
        <taxon>Trichinella</taxon>
    </lineage>
</organism>
<keyword evidence="4" id="KW-1185">Reference proteome</keyword>
<proteinExistence type="predicted"/>
<gene>
    <name evidence="3" type="ORF">T11_7148</name>
</gene>
<feature type="transmembrane region" description="Helical" evidence="2">
    <location>
        <begin position="172"/>
        <end position="196"/>
    </location>
</feature>
<comment type="caution">
    <text evidence="3">The sequence shown here is derived from an EMBL/GenBank/DDBJ whole genome shotgun (WGS) entry which is preliminary data.</text>
</comment>
<evidence type="ECO:0000256" key="1">
    <source>
        <dbReference type="SAM" id="MobiDB-lite"/>
    </source>
</evidence>
<sequence length="225" mass="24478">MNWLCCCRRKAKNESPAPPPVEPISKEEPKPIVDNVAPKKLEKVPRSDDYDTINPNLSNVFDNFKLFQVQPKDTGDIKPPVAGSGPGPAGGAAVAGVVADPKNKAGGNVPGKEHQEEYITLQSGHTIAFFIPKDKPPADGAKKVEEAKNVAATNESDRTSFVKRSLPAQRTLCLAVYTAAFHALWLILLAVVQTIFHNGFHSNDATEDAKTNRRTYLLSTLPRQN</sequence>
<accession>A0A0V1I3V6</accession>
<dbReference type="AlphaFoldDB" id="A0A0V1I3V6"/>
<keyword evidence="2" id="KW-0472">Membrane</keyword>
<feature type="region of interest" description="Disordered" evidence="1">
    <location>
        <begin position="9"/>
        <end position="32"/>
    </location>
</feature>
<evidence type="ECO:0000313" key="3">
    <source>
        <dbReference type="EMBL" id="KRZ17533.1"/>
    </source>
</evidence>
<keyword evidence="2" id="KW-1133">Transmembrane helix</keyword>